<dbReference type="RefSeq" id="WP_044348803.1">
    <property type="nucleotide sequence ID" value="NZ_AZAC01000014.1"/>
</dbReference>
<name>A0A0D2HTW4_9BACT</name>
<keyword evidence="5" id="KW-1185">Reference proteome</keyword>
<keyword evidence="2" id="KW-0012">Acyltransferase</keyword>
<dbReference type="PANTHER" id="PTHR43877">
    <property type="entry name" value="AMINOALKYLPHOSPHONATE N-ACETYLTRANSFERASE-RELATED-RELATED"/>
    <property type="match status" value="1"/>
</dbReference>
<dbReference type="STRING" id="1429043.X474_12090"/>
<comment type="caution">
    <text evidence="4">The sequence shown here is derived from an EMBL/GenBank/DDBJ whole genome shotgun (WGS) entry which is preliminary data.</text>
</comment>
<dbReference type="InParanoid" id="A0A0D2HTW4"/>
<evidence type="ECO:0000313" key="4">
    <source>
        <dbReference type="EMBL" id="KIX13913.1"/>
    </source>
</evidence>
<dbReference type="AlphaFoldDB" id="A0A0D2HTW4"/>
<dbReference type="Proteomes" id="UP000032233">
    <property type="component" value="Unassembled WGS sequence"/>
</dbReference>
<dbReference type="CDD" id="cd04301">
    <property type="entry name" value="NAT_SF"/>
    <property type="match status" value="1"/>
</dbReference>
<dbReference type="Pfam" id="PF00583">
    <property type="entry name" value="Acetyltransf_1"/>
    <property type="match status" value="1"/>
</dbReference>
<protein>
    <recommendedName>
        <fullName evidence="3">N-acetyltransferase domain-containing protein</fullName>
    </recommendedName>
</protein>
<dbReference type="GO" id="GO:0016747">
    <property type="term" value="F:acyltransferase activity, transferring groups other than amino-acyl groups"/>
    <property type="evidence" value="ECO:0007669"/>
    <property type="project" value="InterPro"/>
</dbReference>
<proteinExistence type="predicted"/>
<gene>
    <name evidence="4" type="ORF">X474_12090</name>
</gene>
<dbReference type="PROSITE" id="PS51186">
    <property type="entry name" value="GNAT"/>
    <property type="match status" value="1"/>
</dbReference>
<keyword evidence="1" id="KW-0808">Transferase</keyword>
<sequence>MEWTIEPAQKKDCPHLARLAELASGGMSDFLFLDLVPGKSPAEVMAISYATEGQPHSYENTIVARHNRKVIAMALCYDSKHHGINQEMKDFFPSDRLLHLTDFYEARVEDSLYLSTLAVEPEYQGRSIGQNLIKSLKSKAQDKKLKSLALIVFKDNDKALRLYQKTGFEIVRSVRIDPHRLIPHKGGAYLMQCPLTGLAPFESK</sequence>
<evidence type="ECO:0000259" key="3">
    <source>
        <dbReference type="PROSITE" id="PS51186"/>
    </source>
</evidence>
<organism evidence="4 5">
    <name type="scientific">Dethiosulfatarculus sandiegensis</name>
    <dbReference type="NCBI Taxonomy" id="1429043"/>
    <lineage>
        <taxon>Bacteria</taxon>
        <taxon>Pseudomonadati</taxon>
        <taxon>Thermodesulfobacteriota</taxon>
        <taxon>Desulfarculia</taxon>
        <taxon>Desulfarculales</taxon>
        <taxon>Desulfarculaceae</taxon>
        <taxon>Dethiosulfatarculus</taxon>
    </lineage>
</organism>
<evidence type="ECO:0000256" key="2">
    <source>
        <dbReference type="ARBA" id="ARBA00023315"/>
    </source>
</evidence>
<evidence type="ECO:0000313" key="5">
    <source>
        <dbReference type="Proteomes" id="UP000032233"/>
    </source>
</evidence>
<accession>A0A0D2HTW4</accession>
<dbReference type="OrthoDB" id="9804026at2"/>
<reference evidence="4 5" key="1">
    <citation type="submission" date="2013-11" db="EMBL/GenBank/DDBJ databases">
        <title>Metagenomic analysis of a methanogenic consortium involved in long chain n-alkane degradation.</title>
        <authorList>
            <person name="Davidova I.A."/>
            <person name="Callaghan A.V."/>
            <person name="Wawrik B."/>
            <person name="Pruitt S."/>
            <person name="Marks C."/>
            <person name="Duncan K.E."/>
            <person name="Suflita J.M."/>
        </authorList>
    </citation>
    <scope>NUCLEOTIDE SEQUENCE [LARGE SCALE GENOMIC DNA]</scope>
    <source>
        <strain evidence="4 5">SPR</strain>
    </source>
</reference>
<feature type="domain" description="N-acetyltransferase" evidence="3">
    <location>
        <begin position="3"/>
        <end position="196"/>
    </location>
</feature>
<evidence type="ECO:0000256" key="1">
    <source>
        <dbReference type="ARBA" id="ARBA00022679"/>
    </source>
</evidence>
<dbReference type="EMBL" id="AZAC01000014">
    <property type="protein sequence ID" value="KIX13913.1"/>
    <property type="molecule type" value="Genomic_DNA"/>
</dbReference>
<dbReference type="Gene3D" id="3.40.630.30">
    <property type="match status" value="1"/>
</dbReference>
<dbReference type="InterPro" id="IPR000182">
    <property type="entry name" value="GNAT_dom"/>
</dbReference>
<dbReference type="InterPro" id="IPR050832">
    <property type="entry name" value="Bact_Acetyltransf"/>
</dbReference>
<dbReference type="InterPro" id="IPR016181">
    <property type="entry name" value="Acyl_CoA_acyltransferase"/>
</dbReference>
<dbReference type="SUPFAM" id="SSF55729">
    <property type="entry name" value="Acyl-CoA N-acyltransferases (Nat)"/>
    <property type="match status" value="1"/>
</dbReference>